<dbReference type="PANTHER" id="PTHR34504:SF2">
    <property type="entry name" value="UPF0150 PROTEIN SSL0259"/>
    <property type="match status" value="1"/>
</dbReference>
<dbReference type="RefSeq" id="WP_137101815.1">
    <property type="nucleotide sequence ID" value="NZ_CP039865.1"/>
</dbReference>
<keyword evidence="3" id="KW-1185">Reference proteome</keyword>
<evidence type="ECO:0000313" key="3">
    <source>
        <dbReference type="Proteomes" id="UP000298588"/>
    </source>
</evidence>
<sequence length="130" mass="13606">MRNYVALIHKDPESDFGVSFPDFPGCVSAGATLDEARDGAAEALALHIDGMIADGDAIPLPSSLDVIMADPENRDGVAILVAAPARATRSVRFNVTMPEDVLGDIDRYAEANGFTRSGFLAAAAKKVMAA</sequence>
<dbReference type="AlphaFoldDB" id="A0A4D7QSV5"/>
<dbReference type="Pfam" id="PF15919">
    <property type="entry name" value="HicB_lk_antitox"/>
    <property type="match status" value="1"/>
</dbReference>
<dbReference type="EMBL" id="CP039865">
    <property type="protein sequence ID" value="QCK88489.1"/>
    <property type="molecule type" value="Genomic_DNA"/>
</dbReference>
<dbReference type="PANTHER" id="PTHR34504">
    <property type="entry name" value="ANTITOXIN HICB"/>
    <property type="match status" value="1"/>
</dbReference>
<dbReference type="InterPro" id="IPR010985">
    <property type="entry name" value="Ribbon_hlx_hlx"/>
</dbReference>
<reference evidence="2 3" key="1">
    <citation type="submission" date="2019-04" db="EMBL/GenBank/DDBJ databases">
        <title>Phreatobacter aquaticus sp. nov.</title>
        <authorList>
            <person name="Choi A."/>
            <person name="Baek K."/>
        </authorList>
    </citation>
    <scope>NUCLEOTIDE SEQUENCE [LARGE SCALE GENOMIC DNA]</scope>
    <source>
        <strain evidence="2 3">NMCR1094</strain>
    </source>
</reference>
<dbReference type="CDD" id="cd22231">
    <property type="entry name" value="RHH_NikR_HicB-like"/>
    <property type="match status" value="1"/>
</dbReference>
<dbReference type="SUPFAM" id="SSF47598">
    <property type="entry name" value="Ribbon-helix-helix"/>
    <property type="match status" value="1"/>
</dbReference>
<dbReference type="InterPro" id="IPR031807">
    <property type="entry name" value="HicB-like"/>
</dbReference>
<evidence type="ECO:0000313" key="2">
    <source>
        <dbReference type="EMBL" id="QCK88489.1"/>
    </source>
</evidence>
<dbReference type="InterPro" id="IPR035069">
    <property type="entry name" value="TTHA1013/TTHA0281-like"/>
</dbReference>
<proteinExistence type="predicted"/>
<dbReference type="Gene3D" id="3.30.160.250">
    <property type="match status" value="1"/>
</dbReference>
<dbReference type="Proteomes" id="UP000298588">
    <property type="component" value="Chromosome"/>
</dbReference>
<evidence type="ECO:0000259" key="1">
    <source>
        <dbReference type="Pfam" id="PF15919"/>
    </source>
</evidence>
<organism evidence="2 3">
    <name type="scientific">Phreatobacter aquaticus</name>
    <dbReference type="NCBI Taxonomy" id="2570229"/>
    <lineage>
        <taxon>Bacteria</taxon>
        <taxon>Pseudomonadati</taxon>
        <taxon>Pseudomonadota</taxon>
        <taxon>Alphaproteobacteria</taxon>
        <taxon>Hyphomicrobiales</taxon>
        <taxon>Phreatobacteraceae</taxon>
        <taxon>Phreatobacter</taxon>
    </lineage>
</organism>
<protein>
    <submittedName>
        <fullName evidence="2">CopG family transcriptional regulator</fullName>
    </submittedName>
</protein>
<dbReference type="InterPro" id="IPR051404">
    <property type="entry name" value="TA_system_antitoxin"/>
</dbReference>
<dbReference type="KEGG" id="paqt:E8L99_23375"/>
<gene>
    <name evidence="2" type="ORF">E8L99_23375</name>
</gene>
<accession>A0A4D7QSV5</accession>
<dbReference type="GO" id="GO:0006355">
    <property type="term" value="P:regulation of DNA-templated transcription"/>
    <property type="evidence" value="ECO:0007669"/>
    <property type="project" value="InterPro"/>
</dbReference>
<feature type="domain" description="HicB-like antitoxin of toxin-antitoxin system" evidence="1">
    <location>
        <begin position="4"/>
        <end position="124"/>
    </location>
</feature>
<dbReference type="OrthoDB" id="9807959at2"/>
<name>A0A4D7QSV5_9HYPH</name>
<dbReference type="SUPFAM" id="SSF143100">
    <property type="entry name" value="TTHA1013/TTHA0281-like"/>
    <property type="match status" value="1"/>
</dbReference>